<feature type="chain" id="PRO_5046497871" description="DUF4352 domain-containing protein" evidence="3">
    <location>
        <begin position="20"/>
        <end position="183"/>
    </location>
</feature>
<dbReference type="InterPro" id="IPR029050">
    <property type="entry name" value="Immunoprotect_excell_Ig-like"/>
</dbReference>
<comment type="caution">
    <text evidence="5">The sequence shown here is derived from an EMBL/GenBank/DDBJ whole genome shotgun (WGS) entry which is preliminary data.</text>
</comment>
<reference evidence="5" key="1">
    <citation type="submission" date="2022-12" db="EMBL/GenBank/DDBJ databases">
        <title>New Phytohabitans aurantiacus sp. RD004123 nov., an actinomycete isolated from soil.</title>
        <authorList>
            <person name="Triningsih D.W."/>
            <person name="Harunari E."/>
            <person name="Igarashi Y."/>
        </authorList>
    </citation>
    <scope>NUCLEOTIDE SEQUENCE</scope>
    <source>
        <strain evidence="5">RD004123</strain>
    </source>
</reference>
<dbReference type="EMBL" id="BSDI01000016">
    <property type="protein sequence ID" value="GLH98370.1"/>
    <property type="molecule type" value="Genomic_DNA"/>
</dbReference>
<dbReference type="PROSITE" id="PS51257">
    <property type="entry name" value="PROKAR_LIPOPROTEIN"/>
    <property type="match status" value="1"/>
</dbReference>
<feature type="compositionally biased region" description="Basic and acidic residues" evidence="2">
    <location>
        <begin position="39"/>
        <end position="49"/>
    </location>
</feature>
<evidence type="ECO:0000259" key="4">
    <source>
        <dbReference type="Pfam" id="PF11611"/>
    </source>
</evidence>
<evidence type="ECO:0000313" key="6">
    <source>
        <dbReference type="Proteomes" id="UP001144280"/>
    </source>
</evidence>
<evidence type="ECO:0000256" key="3">
    <source>
        <dbReference type="SAM" id="SignalP"/>
    </source>
</evidence>
<organism evidence="5 6">
    <name type="scientific">Phytohabitans aurantiacus</name>
    <dbReference type="NCBI Taxonomy" id="3016789"/>
    <lineage>
        <taxon>Bacteria</taxon>
        <taxon>Bacillati</taxon>
        <taxon>Actinomycetota</taxon>
        <taxon>Actinomycetes</taxon>
        <taxon>Micromonosporales</taxon>
        <taxon>Micromonosporaceae</taxon>
    </lineage>
</organism>
<accession>A0ABQ5QYF3</accession>
<name>A0ABQ5QYF3_9ACTN</name>
<dbReference type="Gene3D" id="2.60.40.1240">
    <property type="match status" value="1"/>
</dbReference>
<feature type="region of interest" description="Disordered" evidence="2">
    <location>
        <begin position="21"/>
        <end position="51"/>
    </location>
</feature>
<evidence type="ECO:0000256" key="2">
    <source>
        <dbReference type="SAM" id="MobiDB-lite"/>
    </source>
</evidence>
<keyword evidence="1 3" id="KW-0732">Signal</keyword>
<feature type="domain" description="DUF4352" evidence="4">
    <location>
        <begin position="67"/>
        <end position="171"/>
    </location>
</feature>
<evidence type="ECO:0000256" key="1">
    <source>
        <dbReference type="ARBA" id="ARBA00022729"/>
    </source>
</evidence>
<dbReference type="InterPro" id="IPR029051">
    <property type="entry name" value="DUF4352"/>
</dbReference>
<proteinExistence type="predicted"/>
<sequence length="183" mass="19047">MRKSIVAATFLLLTLAGCGAGEAGAEKPSDSTQTGAAASEDKGADKGRNDTTQVGKALNVKLQSGAKAEVTVLKVTTAKAGKGDIAEKPKNGQYLIVDVQIKVTDKQFAVNPLYFKYQAADEKVYDSGDGNAIFSGHEPQLESGDVPSGQTSRGLVVFDTPAGAGKQIQLTDELGSPIAFWTL</sequence>
<keyword evidence="6" id="KW-1185">Reference proteome</keyword>
<gene>
    <name evidence="5" type="ORF">Pa4123_36450</name>
</gene>
<dbReference type="Pfam" id="PF11611">
    <property type="entry name" value="DUF4352"/>
    <property type="match status" value="1"/>
</dbReference>
<dbReference type="Proteomes" id="UP001144280">
    <property type="component" value="Unassembled WGS sequence"/>
</dbReference>
<protein>
    <recommendedName>
        <fullName evidence="4">DUF4352 domain-containing protein</fullName>
    </recommendedName>
</protein>
<evidence type="ECO:0000313" key="5">
    <source>
        <dbReference type="EMBL" id="GLH98370.1"/>
    </source>
</evidence>
<feature type="signal peptide" evidence="3">
    <location>
        <begin position="1"/>
        <end position="19"/>
    </location>
</feature>